<evidence type="ECO:0000259" key="8">
    <source>
        <dbReference type="Pfam" id="PF03600"/>
    </source>
</evidence>
<evidence type="ECO:0000313" key="9">
    <source>
        <dbReference type="EMBL" id="GGF17249.1"/>
    </source>
</evidence>
<dbReference type="PANTHER" id="PTHR43302">
    <property type="entry name" value="TRANSPORTER ARSB-RELATED"/>
    <property type="match status" value="1"/>
</dbReference>
<feature type="transmembrane region" description="Helical" evidence="7">
    <location>
        <begin position="94"/>
        <end position="112"/>
    </location>
</feature>
<evidence type="ECO:0000256" key="5">
    <source>
        <dbReference type="ARBA" id="ARBA00022989"/>
    </source>
</evidence>
<feature type="domain" description="Citrate transporter-like" evidence="8">
    <location>
        <begin position="26"/>
        <end position="339"/>
    </location>
</feature>
<evidence type="ECO:0000313" key="10">
    <source>
        <dbReference type="Proteomes" id="UP000646365"/>
    </source>
</evidence>
<feature type="transmembrane region" description="Helical" evidence="7">
    <location>
        <begin position="388"/>
        <end position="409"/>
    </location>
</feature>
<evidence type="ECO:0000256" key="3">
    <source>
        <dbReference type="ARBA" id="ARBA00022475"/>
    </source>
</evidence>
<dbReference type="Pfam" id="PF03600">
    <property type="entry name" value="CitMHS"/>
    <property type="match status" value="1"/>
</dbReference>
<keyword evidence="3" id="KW-1003">Cell membrane</keyword>
<dbReference type="GO" id="GO:0055085">
    <property type="term" value="P:transmembrane transport"/>
    <property type="evidence" value="ECO:0007669"/>
    <property type="project" value="InterPro"/>
</dbReference>
<name>A0A8J2YSX2_9PROT</name>
<keyword evidence="5 7" id="KW-1133">Transmembrane helix</keyword>
<feature type="transmembrane region" description="Helical" evidence="7">
    <location>
        <begin position="347"/>
        <end position="367"/>
    </location>
</feature>
<dbReference type="EMBL" id="BMJQ01000005">
    <property type="protein sequence ID" value="GGF17249.1"/>
    <property type="molecule type" value="Genomic_DNA"/>
</dbReference>
<dbReference type="PANTHER" id="PTHR43302:SF5">
    <property type="entry name" value="TRANSPORTER ARSB-RELATED"/>
    <property type="match status" value="1"/>
</dbReference>
<comment type="subcellular location">
    <subcellularLocation>
        <location evidence="1">Cell membrane</location>
        <topology evidence="1">Multi-pass membrane protein</topology>
    </subcellularLocation>
</comment>
<comment type="caution">
    <text evidence="9">The sequence shown here is derived from an EMBL/GenBank/DDBJ whole genome shotgun (WGS) entry which is preliminary data.</text>
</comment>
<protein>
    <submittedName>
        <fullName evidence="9">Transporter</fullName>
    </submittedName>
</protein>
<feature type="transmembrane region" description="Helical" evidence="7">
    <location>
        <begin position="6"/>
        <end position="24"/>
    </location>
</feature>
<dbReference type="GO" id="GO:0005886">
    <property type="term" value="C:plasma membrane"/>
    <property type="evidence" value="ECO:0007669"/>
    <property type="project" value="UniProtKB-SubCell"/>
</dbReference>
<feature type="transmembrane region" description="Helical" evidence="7">
    <location>
        <begin position="60"/>
        <end position="82"/>
    </location>
</feature>
<dbReference type="AlphaFoldDB" id="A0A8J2YSX2"/>
<dbReference type="RefSeq" id="WP_189045880.1">
    <property type="nucleotide sequence ID" value="NZ_BMJQ01000005.1"/>
</dbReference>
<sequence length="424" mass="44815">MTAVKIYLIFLLTYGGMAAGRLPWLRVDRTGIALLGLIALLGTEALTLDEVGARIDMPTLVLLFAIMIISAQFIASGFCDSVIQRIGRAPGSPLRILGLTVAACGGLSAFLANDMLVYCMTPLLVDVVRARGLDPRPYLIAMIAADNAGSAATIIGAPQTILVGQLGNLHLPTYLWACGVPAIVSLGIVFAVVAFLWRGRLELPSDGFAEETLPPVAFRTHDRTQTNKGIAAVIGLLALFLTDLPRDVFALSIAALLLLNRKFTSTAMIAAIDWPLLLLFTCLFGVTGALGSTALPGLLVDGLQSIHMLPDSLIVLAPLMLFLSNTIGNVPSAILLLQIWLDPPPGALYGLALLSSLAGNLLLVGSLSNLIIVERAAERGVRLRANEFARAGIPITLASMAIAVIWLYITGIMPWLPVVDAAAN</sequence>
<gene>
    <name evidence="9" type="ORF">GCM10011611_23800</name>
</gene>
<reference evidence="9" key="2">
    <citation type="submission" date="2020-09" db="EMBL/GenBank/DDBJ databases">
        <authorList>
            <person name="Sun Q."/>
            <person name="Zhou Y."/>
        </authorList>
    </citation>
    <scope>NUCLEOTIDE SEQUENCE</scope>
    <source>
        <strain evidence="9">CGMCC 1.15725</strain>
    </source>
</reference>
<feature type="transmembrane region" description="Helical" evidence="7">
    <location>
        <begin position="31"/>
        <end position="48"/>
    </location>
</feature>
<feature type="transmembrane region" description="Helical" evidence="7">
    <location>
        <begin position="277"/>
        <end position="300"/>
    </location>
</feature>
<organism evidence="9 10">
    <name type="scientific">Aliidongia dinghuensis</name>
    <dbReference type="NCBI Taxonomy" id="1867774"/>
    <lineage>
        <taxon>Bacteria</taxon>
        <taxon>Pseudomonadati</taxon>
        <taxon>Pseudomonadota</taxon>
        <taxon>Alphaproteobacteria</taxon>
        <taxon>Rhodospirillales</taxon>
        <taxon>Dongiaceae</taxon>
        <taxon>Aliidongia</taxon>
    </lineage>
</organism>
<accession>A0A8J2YSX2</accession>
<evidence type="ECO:0000256" key="7">
    <source>
        <dbReference type="SAM" id="Phobius"/>
    </source>
</evidence>
<keyword evidence="4 7" id="KW-0812">Transmembrane</keyword>
<feature type="transmembrane region" description="Helical" evidence="7">
    <location>
        <begin position="312"/>
        <end position="341"/>
    </location>
</feature>
<evidence type="ECO:0000256" key="4">
    <source>
        <dbReference type="ARBA" id="ARBA00022692"/>
    </source>
</evidence>
<evidence type="ECO:0000256" key="1">
    <source>
        <dbReference type="ARBA" id="ARBA00004651"/>
    </source>
</evidence>
<reference evidence="9" key="1">
    <citation type="journal article" date="2014" name="Int. J. Syst. Evol. Microbiol.">
        <title>Complete genome sequence of Corynebacterium casei LMG S-19264T (=DSM 44701T), isolated from a smear-ripened cheese.</title>
        <authorList>
            <consortium name="US DOE Joint Genome Institute (JGI-PGF)"/>
            <person name="Walter F."/>
            <person name="Albersmeier A."/>
            <person name="Kalinowski J."/>
            <person name="Ruckert C."/>
        </authorList>
    </citation>
    <scope>NUCLEOTIDE SEQUENCE</scope>
    <source>
        <strain evidence="9">CGMCC 1.15725</strain>
    </source>
</reference>
<dbReference type="InterPro" id="IPR004680">
    <property type="entry name" value="Cit_transptr-like_dom"/>
</dbReference>
<feature type="transmembrane region" description="Helical" evidence="7">
    <location>
        <begin position="174"/>
        <end position="197"/>
    </location>
</feature>
<proteinExistence type="predicted"/>
<keyword evidence="10" id="KW-1185">Reference proteome</keyword>
<evidence type="ECO:0000256" key="6">
    <source>
        <dbReference type="ARBA" id="ARBA00023136"/>
    </source>
</evidence>
<dbReference type="Proteomes" id="UP000646365">
    <property type="component" value="Unassembled WGS sequence"/>
</dbReference>
<keyword evidence="2" id="KW-0813">Transport</keyword>
<keyword evidence="6 7" id="KW-0472">Membrane</keyword>
<feature type="transmembrane region" description="Helical" evidence="7">
    <location>
        <begin position="229"/>
        <end position="257"/>
    </location>
</feature>
<evidence type="ECO:0000256" key="2">
    <source>
        <dbReference type="ARBA" id="ARBA00022448"/>
    </source>
</evidence>